<dbReference type="PANTHER" id="PTHR36927">
    <property type="entry name" value="BLR4337 PROTEIN"/>
    <property type="match status" value="1"/>
</dbReference>
<keyword evidence="1" id="KW-0812">Transmembrane</keyword>
<feature type="transmembrane region" description="Helical" evidence="1">
    <location>
        <begin position="142"/>
        <end position="164"/>
    </location>
</feature>
<keyword evidence="1" id="KW-0472">Membrane</keyword>
<comment type="caution">
    <text evidence="3">The sequence shown here is derived from an EMBL/GenBank/DDBJ whole genome shotgun (WGS) entry which is preliminary data.</text>
</comment>
<evidence type="ECO:0000259" key="2">
    <source>
        <dbReference type="Pfam" id="PF01757"/>
    </source>
</evidence>
<feature type="transmembrane region" description="Helical" evidence="1">
    <location>
        <begin position="215"/>
        <end position="231"/>
    </location>
</feature>
<feature type="transmembrane region" description="Helical" evidence="1">
    <location>
        <begin position="284"/>
        <end position="302"/>
    </location>
</feature>
<keyword evidence="1" id="KW-1133">Transmembrane helix</keyword>
<organism evidence="3 4">
    <name type="scientific">Aureimonas glaciei</name>
    <dbReference type="NCBI Taxonomy" id="1776957"/>
    <lineage>
        <taxon>Bacteria</taxon>
        <taxon>Pseudomonadati</taxon>
        <taxon>Pseudomonadota</taxon>
        <taxon>Alphaproteobacteria</taxon>
        <taxon>Hyphomicrobiales</taxon>
        <taxon>Aurantimonadaceae</taxon>
        <taxon>Aureimonas</taxon>
    </lineage>
</organism>
<accession>A0A916XRK7</accession>
<reference evidence="3" key="2">
    <citation type="submission" date="2020-09" db="EMBL/GenBank/DDBJ databases">
        <authorList>
            <person name="Sun Q."/>
            <person name="Zhou Y."/>
        </authorList>
    </citation>
    <scope>NUCLEOTIDE SEQUENCE</scope>
    <source>
        <strain evidence="3">CGMCC 1.15493</strain>
    </source>
</reference>
<dbReference type="Proteomes" id="UP000613160">
    <property type="component" value="Unassembled WGS sequence"/>
</dbReference>
<feature type="transmembrane region" description="Helical" evidence="1">
    <location>
        <begin position="56"/>
        <end position="75"/>
    </location>
</feature>
<dbReference type="AlphaFoldDB" id="A0A916XRK7"/>
<keyword evidence="4" id="KW-1185">Reference proteome</keyword>
<dbReference type="RefSeq" id="WP_188848763.1">
    <property type="nucleotide sequence ID" value="NZ_BMJJ01000001.1"/>
</dbReference>
<dbReference type="InterPro" id="IPR050623">
    <property type="entry name" value="Glucan_succinyl_AcylTrfase"/>
</dbReference>
<feature type="transmembrane region" description="Helical" evidence="1">
    <location>
        <begin position="314"/>
        <end position="338"/>
    </location>
</feature>
<feature type="domain" description="Acyltransferase 3" evidence="2">
    <location>
        <begin position="8"/>
        <end position="363"/>
    </location>
</feature>
<proteinExistence type="predicted"/>
<gene>
    <name evidence="3" type="ORF">GCM10011335_02760</name>
</gene>
<evidence type="ECO:0000313" key="3">
    <source>
        <dbReference type="EMBL" id="GGD03433.1"/>
    </source>
</evidence>
<protein>
    <submittedName>
        <fullName evidence="3">Membrane protein</fullName>
    </submittedName>
</protein>
<feature type="transmembrane region" description="Helical" evidence="1">
    <location>
        <begin position="184"/>
        <end position="203"/>
    </location>
</feature>
<dbReference type="InterPro" id="IPR002656">
    <property type="entry name" value="Acyl_transf_3_dom"/>
</dbReference>
<evidence type="ECO:0000256" key="1">
    <source>
        <dbReference type="SAM" id="Phobius"/>
    </source>
</evidence>
<feature type="transmembrane region" description="Helical" evidence="1">
    <location>
        <begin position="87"/>
        <end position="107"/>
    </location>
</feature>
<name>A0A916XRK7_9HYPH</name>
<sequence length="412" mass="45239">MQDRARLHYIDALRVSAFALLILYHASVAFFPSLHWLVESPAKSLGLEVVMNHPRAWRLALLFFVSGMGVALAARHVALGAFVRQRLVRLGLPLAAAMALFIVPQVWCERVLEEGYQGSLATFWLTRYFTEGKYPDGNITWAHMWFVAYLIALVVTVLPVLKLLDRPALAPLSRTVERLFDTPWIYALFLLPLAANLALSPWFPRETNALYNDGAWFAVWASWFGFGYLFARSHQALIGGVIARRWTSASMAAALSGLLFAFAWGPDSAWSIGGYEAMTVPFKALTLALAWSMILTLLGFAARHIGAPNRVVRYCSDGVFAFYVIHQTLVVAALSYLLPQGLGLWSTFALVVAATVVGCLLFFELARRLPAPLALACGVQRRRAVAVPAPIPAPAPLVPAAALPPEPLRIAA</sequence>
<feature type="transmembrane region" description="Helical" evidence="1">
    <location>
        <begin position="243"/>
        <end position="264"/>
    </location>
</feature>
<dbReference type="EMBL" id="BMJJ01000001">
    <property type="protein sequence ID" value="GGD03433.1"/>
    <property type="molecule type" value="Genomic_DNA"/>
</dbReference>
<dbReference type="GO" id="GO:0016747">
    <property type="term" value="F:acyltransferase activity, transferring groups other than amino-acyl groups"/>
    <property type="evidence" value="ECO:0007669"/>
    <property type="project" value="InterPro"/>
</dbReference>
<evidence type="ECO:0000313" key="4">
    <source>
        <dbReference type="Proteomes" id="UP000613160"/>
    </source>
</evidence>
<dbReference type="Pfam" id="PF01757">
    <property type="entry name" value="Acyl_transf_3"/>
    <property type="match status" value="1"/>
</dbReference>
<reference evidence="3" key="1">
    <citation type="journal article" date="2014" name="Int. J. Syst. Evol. Microbiol.">
        <title>Complete genome sequence of Corynebacterium casei LMG S-19264T (=DSM 44701T), isolated from a smear-ripened cheese.</title>
        <authorList>
            <consortium name="US DOE Joint Genome Institute (JGI-PGF)"/>
            <person name="Walter F."/>
            <person name="Albersmeier A."/>
            <person name="Kalinowski J."/>
            <person name="Ruckert C."/>
        </authorList>
    </citation>
    <scope>NUCLEOTIDE SEQUENCE</scope>
    <source>
        <strain evidence="3">CGMCC 1.15493</strain>
    </source>
</reference>
<feature type="transmembrane region" description="Helical" evidence="1">
    <location>
        <begin position="12"/>
        <end position="36"/>
    </location>
</feature>
<dbReference type="PANTHER" id="PTHR36927:SF3">
    <property type="entry name" value="GLUCANS BIOSYNTHESIS PROTEIN C"/>
    <property type="match status" value="1"/>
</dbReference>
<feature type="transmembrane region" description="Helical" evidence="1">
    <location>
        <begin position="344"/>
        <end position="363"/>
    </location>
</feature>